<gene>
    <name evidence="1" type="ORF">SLAVMIC_00823</name>
</gene>
<reference evidence="1" key="1">
    <citation type="submission" date="2021-06" db="EMBL/GenBank/DDBJ databases">
        <authorList>
            <person name="Gannon L."/>
            <person name="Redgwell R T."/>
            <person name="Michniewski S."/>
            <person name="Harrison D C."/>
            <person name="Millard A."/>
        </authorList>
    </citation>
    <scope>NUCLEOTIDE SEQUENCE</scope>
</reference>
<dbReference type="EMBL" id="OU342829">
    <property type="protein sequence ID" value="CAG7581400.1"/>
    <property type="molecule type" value="Genomic_DNA"/>
</dbReference>
<proteinExistence type="predicted"/>
<evidence type="ECO:0000313" key="1">
    <source>
        <dbReference type="EMBL" id="CAG7581400.1"/>
    </source>
</evidence>
<sequence>MIYKVIDFINPLKKGVLRYIELHKFFIRQSKSYLDRKFSIVKYVKAYFRFMRLSYKSLKHNH</sequence>
<accession>A0A8D9FQJ7</accession>
<protein>
    <submittedName>
        <fullName evidence="1">Uncharacterized protein</fullName>
    </submittedName>
</protein>
<name>A0A8D9FQJ7_9VIRU</name>
<organism evidence="1">
    <name type="scientific">uncultured marine phage</name>
    <dbReference type="NCBI Taxonomy" id="707152"/>
    <lineage>
        <taxon>Viruses</taxon>
        <taxon>environmental samples</taxon>
    </lineage>
</organism>